<dbReference type="Pfam" id="PF13424">
    <property type="entry name" value="TPR_12"/>
    <property type="match status" value="1"/>
</dbReference>
<evidence type="ECO:0000259" key="7">
    <source>
        <dbReference type="Pfam" id="PF00931"/>
    </source>
</evidence>
<dbReference type="EMBL" id="MU007134">
    <property type="protein sequence ID" value="KAF2417713.1"/>
    <property type="molecule type" value="Genomic_DNA"/>
</dbReference>
<protein>
    <recommendedName>
        <fullName evidence="7">NB-ARC domain-containing protein</fullName>
    </recommendedName>
</protein>
<name>A0A9P4NEP1_9PEZI</name>
<dbReference type="GO" id="GO:0005739">
    <property type="term" value="C:mitochondrion"/>
    <property type="evidence" value="ECO:0007669"/>
    <property type="project" value="UniProtKB-SubCell"/>
</dbReference>
<keyword evidence="6" id="KW-0472">Membrane</keyword>
<proteinExistence type="predicted"/>
<dbReference type="SUPFAM" id="SSF53474">
    <property type="entry name" value="alpha/beta-Hydrolases"/>
    <property type="match status" value="1"/>
</dbReference>
<keyword evidence="5" id="KW-0496">Mitochondrion</keyword>
<dbReference type="GO" id="GO:0016020">
    <property type="term" value="C:membrane"/>
    <property type="evidence" value="ECO:0007669"/>
    <property type="project" value="UniProtKB-SubCell"/>
</dbReference>
<gene>
    <name evidence="8" type="ORF">EJ08DRAFT_703291</name>
</gene>
<dbReference type="InterPro" id="IPR011717">
    <property type="entry name" value="TPR-4"/>
</dbReference>
<dbReference type="InterPro" id="IPR002182">
    <property type="entry name" value="NB-ARC"/>
</dbReference>
<dbReference type="PANTHER" id="PTHR48182:SF2">
    <property type="entry name" value="PROTEIN SERAC1"/>
    <property type="match status" value="1"/>
</dbReference>
<dbReference type="SUPFAM" id="SSF48452">
    <property type="entry name" value="TPR-like"/>
    <property type="match status" value="2"/>
</dbReference>
<comment type="subcellular location">
    <subcellularLocation>
        <location evidence="2">Endoplasmic reticulum</location>
    </subcellularLocation>
    <subcellularLocation>
        <location evidence="3">Membrane</location>
    </subcellularLocation>
    <subcellularLocation>
        <location evidence="1">Mitochondrion</location>
    </subcellularLocation>
</comment>
<dbReference type="SMART" id="SM00028">
    <property type="entry name" value="TPR"/>
    <property type="match status" value="5"/>
</dbReference>
<dbReference type="InterPro" id="IPR027417">
    <property type="entry name" value="P-loop_NTPase"/>
</dbReference>
<dbReference type="SUPFAM" id="SSF52540">
    <property type="entry name" value="P-loop containing nucleoside triphosphate hydrolases"/>
    <property type="match status" value="1"/>
</dbReference>
<evidence type="ECO:0000256" key="5">
    <source>
        <dbReference type="ARBA" id="ARBA00023128"/>
    </source>
</evidence>
<dbReference type="InterPro" id="IPR019734">
    <property type="entry name" value="TPR_rpt"/>
</dbReference>
<dbReference type="PANTHER" id="PTHR48182">
    <property type="entry name" value="PROTEIN SERAC1"/>
    <property type="match status" value="1"/>
</dbReference>
<dbReference type="InterPro" id="IPR052374">
    <property type="entry name" value="SERAC1"/>
</dbReference>
<organism evidence="8 9">
    <name type="scientific">Tothia fuscella</name>
    <dbReference type="NCBI Taxonomy" id="1048955"/>
    <lineage>
        <taxon>Eukaryota</taxon>
        <taxon>Fungi</taxon>
        <taxon>Dikarya</taxon>
        <taxon>Ascomycota</taxon>
        <taxon>Pezizomycotina</taxon>
        <taxon>Dothideomycetes</taxon>
        <taxon>Pleosporomycetidae</taxon>
        <taxon>Venturiales</taxon>
        <taxon>Cylindrosympodiaceae</taxon>
        <taxon>Tothia</taxon>
    </lineage>
</organism>
<dbReference type="Pfam" id="PF00931">
    <property type="entry name" value="NB-ARC"/>
    <property type="match status" value="1"/>
</dbReference>
<evidence type="ECO:0000313" key="8">
    <source>
        <dbReference type="EMBL" id="KAF2417713.1"/>
    </source>
</evidence>
<keyword evidence="4" id="KW-0256">Endoplasmic reticulum</keyword>
<evidence type="ECO:0000256" key="6">
    <source>
        <dbReference type="ARBA" id="ARBA00023136"/>
    </source>
</evidence>
<dbReference type="PRINTS" id="PR00364">
    <property type="entry name" value="DISEASERSIST"/>
</dbReference>
<evidence type="ECO:0000256" key="2">
    <source>
        <dbReference type="ARBA" id="ARBA00004240"/>
    </source>
</evidence>
<dbReference type="Gene3D" id="3.40.50.1820">
    <property type="entry name" value="alpha/beta hydrolase"/>
    <property type="match status" value="1"/>
</dbReference>
<reference evidence="8" key="1">
    <citation type="journal article" date="2020" name="Stud. Mycol.">
        <title>101 Dothideomycetes genomes: a test case for predicting lifestyles and emergence of pathogens.</title>
        <authorList>
            <person name="Haridas S."/>
            <person name="Albert R."/>
            <person name="Binder M."/>
            <person name="Bloem J."/>
            <person name="Labutti K."/>
            <person name="Salamov A."/>
            <person name="Andreopoulos B."/>
            <person name="Baker S."/>
            <person name="Barry K."/>
            <person name="Bills G."/>
            <person name="Bluhm B."/>
            <person name="Cannon C."/>
            <person name="Castanera R."/>
            <person name="Culley D."/>
            <person name="Daum C."/>
            <person name="Ezra D."/>
            <person name="Gonzalez J."/>
            <person name="Henrissat B."/>
            <person name="Kuo A."/>
            <person name="Liang C."/>
            <person name="Lipzen A."/>
            <person name="Lutzoni F."/>
            <person name="Magnuson J."/>
            <person name="Mondo S."/>
            <person name="Nolan M."/>
            <person name="Ohm R."/>
            <person name="Pangilinan J."/>
            <person name="Park H.-J."/>
            <person name="Ramirez L."/>
            <person name="Alfaro M."/>
            <person name="Sun H."/>
            <person name="Tritt A."/>
            <person name="Yoshinaga Y."/>
            <person name="Zwiers L.-H."/>
            <person name="Turgeon B."/>
            <person name="Goodwin S."/>
            <person name="Spatafora J."/>
            <person name="Crous P."/>
            <person name="Grigoriev I."/>
        </authorList>
    </citation>
    <scope>NUCLEOTIDE SEQUENCE</scope>
    <source>
        <strain evidence="8">CBS 130266</strain>
    </source>
</reference>
<keyword evidence="9" id="KW-1185">Reference proteome</keyword>
<dbReference type="InterPro" id="IPR011990">
    <property type="entry name" value="TPR-like_helical_dom_sf"/>
</dbReference>
<dbReference type="Proteomes" id="UP000800235">
    <property type="component" value="Unassembled WGS sequence"/>
</dbReference>
<accession>A0A9P4NEP1</accession>
<evidence type="ECO:0000313" key="9">
    <source>
        <dbReference type="Proteomes" id="UP000800235"/>
    </source>
</evidence>
<dbReference type="Pfam" id="PF07721">
    <property type="entry name" value="TPR_4"/>
    <property type="match status" value="1"/>
</dbReference>
<evidence type="ECO:0000256" key="4">
    <source>
        <dbReference type="ARBA" id="ARBA00022824"/>
    </source>
</evidence>
<dbReference type="Gene3D" id="3.40.50.300">
    <property type="entry name" value="P-loop containing nucleotide triphosphate hydrolases"/>
    <property type="match status" value="1"/>
</dbReference>
<dbReference type="GO" id="GO:0043531">
    <property type="term" value="F:ADP binding"/>
    <property type="evidence" value="ECO:0007669"/>
    <property type="project" value="InterPro"/>
</dbReference>
<evidence type="ECO:0000256" key="1">
    <source>
        <dbReference type="ARBA" id="ARBA00004173"/>
    </source>
</evidence>
<dbReference type="InterPro" id="IPR029058">
    <property type="entry name" value="AB_hydrolase_fold"/>
</dbReference>
<sequence length="1447" mass="163897">MRNLQLNFWKHIYAQYKWWKIISTPHSIFLPRVTHLLSHVLIQGSWITSIDAVQPLVAAFGNMGGHWWDEGNYASDRSSIGFPRRVEVYGRPYEGWYFSCGIHADFRFHNRKMDNMENQDEVLSFSKTYYFVPLNASKTDYASLLVRRVGKKRNIFERVGVCKESSDKDQWDGRTENTTDERIVLVHGIRGHPRRTWTAQATNIDHGRTWKKSSTRAILSRLVDGKSRPENPKKLREDAGSSRFWPVDFLTKDVENLRIISFGYDADVSNFLSRTSDRSIFSIAQDLIVRLEMMRSTSAHNDLPIIFIAHSLGGILVKDALKFSQDQQEFQSHLFSMFKSTYGVIFFGTPHRGSEMASIGKIAAKISGLGLAESSHRLLRSLEVGSSELERISDSLSRMLPKQVKGLQIYSFLEGLPLTGVSFPGKVVEEYSSIIGDAYEGKAVLQANHMDMCRYQNPQSHDYQLVAGVVRRWVRIAIGLETRSDVAQSLAPLAAQQTDVSAVDKTQPQEINLQAEARIPFHLSQFPSRHFCGRGDELFQIVRMFHTQAEQRNQRIVGLYGLGGVGKTQLALSYTMAHSTQYRAIFWVESTSEQTIWNSFRQIAQSIVDWAVQIRSQAVNFTRIAFDLGFSQFVSPTTGEISVSVNQSLAIARAVKSWLERNENREWLMIFDSADDLDGINLQDYFPNSKHGDILVTSRRAEISQLGQGLEIKCLEPTAGRELLIRQAQLGAETNNFKECQQISDLLGYLPLALAQAGSFIATTKSSPEAFLHLYRRQRELILRYNPARALWRYNETVFTTWEMSIFRHRRPTSRACKTFTSPWVYATREHLARYIYTRTQHQRSPRACNRDILETKSKFEFYPGSSLKFEEKREEEIKVPARCSSAHILAVQSVIGTQRPSEFNCYPSKLLIDIRNAVHPMRIHASIGEKVVSWSTSTIRELDESHPDAFGADLCHALGCVGDLVGLRYSVSIHEDQIYVNELALKKIQNVLGMKNQLGFVAMGKLSETYQKAGKFDDAIRLGSLRVELCTKKLGPLHHDTLMALSSLGLIHSMSGNPEAAREVLEEALERNKKAYGIARDCSTEMVNLGVVLTVLNRLDDAKELMEEAITMMKADSDWHRLLDAYGCIAWAAIRQNRIEESVSYIQEAIAVAENYWGPDSDQVLIWRWQLTSHMADAFPFDNEEAVQFIDDSIMNWITSYCQGSTPLFDVPRMHMIQANHYFSTGRSLDAKAVLEALIITLDRSSLERSNALADAYGTLALVLWDCGMLHDSLSAHDKSIAYTDEGDIDSLATRRLNRAVALKDLGRLDEAESIFWRHIEQNSKEGEASLNYTNLAGIMQQKGRHDEAMRILQRTISSMGHSEGASSRLLLTLHRQADLHAEMGNTEKAIETMSEAFEGKVKTLGICRTATLRSGISLQRLLTQNGRRNDAETIASRISPFLQYS</sequence>
<evidence type="ECO:0000256" key="3">
    <source>
        <dbReference type="ARBA" id="ARBA00004370"/>
    </source>
</evidence>
<dbReference type="OrthoDB" id="427518at2759"/>
<dbReference type="GO" id="GO:0042802">
    <property type="term" value="F:identical protein binding"/>
    <property type="evidence" value="ECO:0007669"/>
    <property type="project" value="InterPro"/>
</dbReference>
<dbReference type="GO" id="GO:0005783">
    <property type="term" value="C:endoplasmic reticulum"/>
    <property type="evidence" value="ECO:0007669"/>
    <property type="project" value="UniProtKB-SubCell"/>
</dbReference>
<dbReference type="Gene3D" id="1.25.40.10">
    <property type="entry name" value="Tetratricopeptide repeat domain"/>
    <property type="match status" value="3"/>
</dbReference>
<feature type="domain" description="NB-ARC" evidence="7">
    <location>
        <begin position="550"/>
        <end position="725"/>
    </location>
</feature>
<comment type="caution">
    <text evidence="8">The sequence shown here is derived from an EMBL/GenBank/DDBJ whole genome shotgun (WGS) entry which is preliminary data.</text>
</comment>